<dbReference type="Gene3D" id="2.60.40.10">
    <property type="entry name" value="Immunoglobulins"/>
    <property type="match status" value="1"/>
</dbReference>
<dbReference type="HOGENOM" id="CLU_762024_0_0_1"/>
<feature type="transmembrane region" description="Helical" evidence="2">
    <location>
        <begin position="75"/>
        <end position="97"/>
    </location>
</feature>
<keyword evidence="2" id="KW-0472">Membrane</keyword>
<dbReference type="EMBL" id="CAQQ02374818">
    <property type="status" value="NOT_ANNOTATED_CDS"/>
    <property type="molecule type" value="Genomic_DNA"/>
</dbReference>
<evidence type="ECO:0000313" key="3">
    <source>
        <dbReference type="EnsemblMetazoa" id="MESCA010172-PA"/>
    </source>
</evidence>
<dbReference type="OMA" id="WEVWSEA"/>
<dbReference type="STRING" id="36166.T1H1V2"/>
<keyword evidence="4" id="KW-1185">Reference proteome</keyword>
<dbReference type="Proteomes" id="UP000015102">
    <property type="component" value="Unassembled WGS sequence"/>
</dbReference>
<reference evidence="4" key="1">
    <citation type="submission" date="2013-02" db="EMBL/GenBank/DDBJ databases">
        <authorList>
            <person name="Hughes D."/>
        </authorList>
    </citation>
    <scope>NUCLEOTIDE SEQUENCE</scope>
    <source>
        <strain>Durham</strain>
        <strain evidence="4">NC isolate 2 -- Noor lab</strain>
    </source>
</reference>
<evidence type="ECO:0000256" key="1">
    <source>
        <dbReference type="PROSITE-ProRule" id="PRU00087"/>
    </source>
</evidence>
<dbReference type="FunFam" id="2.60.40.10:FF:000975">
    <property type="entry name" value="Uncharacterized protein, isoform D"/>
    <property type="match status" value="1"/>
</dbReference>
<name>T1H1V2_MEGSC</name>
<evidence type="ECO:0000256" key="2">
    <source>
        <dbReference type="SAM" id="Phobius"/>
    </source>
</evidence>
<dbReference type="AlphaFoldDB" id="T1H1V2"/>
<dbReference type="EnsemblMetazoa" id="MESCA010172-RA">
    <property type="protein sequence ID" value="MESCA010172-PA"/>
    <property type="gene ID" value="MESCA010172"/>
</dbReference>
<reference evidence="3" key="2">
    <citation type="submission" date="2015-06" db="UniProtKB">
        <authorList>
            <consortium name="EnsemblMetazoa"/>
        </authorList>
    </citation>
    <scope>IDENTIFICATION</scope>
</reference>
<keyword evidence="2" id="KW-1133">Transmembrane helix</keyword>
<dbReference type="InterPro" id="IPR014756">
    <property type="entry name" value="Ig_E-set"/>
</dbReference>
<evidence type="ECO:0000313" key="4">
    <source>
        <dbReference type="Proteomes" id="UP000015102"/>
    </source>
</evidence>
<dbReference type="Pfam" id="PF00630">
    <property type="entry name" value="Filamin"/>
    <property type="match status" value="1"/>
</dbReference>
<keyword evidence="2" id="KW-0812">Transmembrane</keyword>
<dbReference type="SUPFAM" id="SSF81296">
    <property type="entry name" value="E set domains"/>
    <property type="match status" value="1"/>
</dbReference>
<sequence>DHNLQQHYNRLLTVEVASLEDVYWLEDSRASKILGKDWEVWSEARQKLPTSKTQLDALKANLWSTVVKTSHHQDAWTWGGMLVVSVSVAGLVTLAAMTQPSLAPEARHSLLQYVTGKYLLPANCKVQWDWKDPHVVGGTMCFIVRFFQRNGQPYPICDTDQFYVEISEGNRKIVTISELGSPTDPNKANIAKVKFTVRTAGVYTISVSIGSSHISGSPFTKTFIPGRMDARRSRFIRPASTVVCCAGAPTLLHIEPRDEFGNSCVFEENDNPIEGYKVDIFDLNCQILDKMSNAISFIYDKVNSRVSVTALFPEPICLRAVISFHSQKLPNGDFDIIVLSVAILHWFTRTLHQGNTIFVMKLNS</sequence>
<organism evidence="3 4">
    <name type="scientific">Megaselia scalaris</name>
    <name type="common">Humpbacked fly</name>
    <name type="synonym">Phora scalaris</name>
    <dbReference type="NCBI Taxonomy" id="36166"/>
    <lineage>
        <taxon>Eukaryota</taxon>
        <taxon>Metazoa</taxon>
        <taxon>Ecdysozoa</taxon>
        <taxon>Arthropoda</taxon>
        <taxon>Hexapoda</taxon>
        <taxon>Insecta</taxon>
        <taxon>Pterygota</taxon>
        <taxon>Neoptera</taxon>
        <taxon>Endopterygota</taxon>
        <taxon>Diptera</taxon>
        <taxon>Brachycera</taxon>
        <taxon>Muscomorpha</taxon>
        <taxon>Platypezoidea</taxon>
        <taxon>Phoridae</taxon>
        <taxon>Megaseliini</taxon>
        <taxon>Megaselia</taxon>
    </lineage>
</organism>
<proteinExistence type="predicted"/>
<dbReference type="InterPro" id="IPR017868">
    <property type="entry name" value="Filamin/ABP280_repeat-like"/>
</dbReference>
<dbReference type="InterPro" id="IPR013783">
    <property type="entry name" value="Ig-like_fold"/>
</dbReference>
<feature type="repeat" description="Filamin" evidence="1">
    <location>
        <begin position="193"/>
        <end position="223"/>
    </location>
</feature>
<dbReference type="PROSITE" id="PS50194">
    <property type="entry name" value="FILAMIN_REPEAT"/>
    <property type="match status" value="1"/>
</dbReference>
<accession>T1H1V2</accession>
<protein>
    <submittedName>
        <fullName evidence="3">Uncharacterized protein</fullName>
    </submittedName>
</protein>